<proteinExistence type="predicted"/>
<evidence type="ECO:0000313" key="2">
    <source>
        <dbReference type="Proteomes" id="UP001576780"/>
    </source>
</evidence>
<dbReference type="RefSeq" id="WP_413275385.1">
    <property type="nucleotide sequence ID" value="NZ_JBHFNT010000004.1"/>
</dbReference>
<gene>
    <name evidence="1" type="ORF">ACE1CA_00085</name>
</gene>
<dbReference type="Proteomes" id="UP001576780">
    <property type="component" value="Unassembled WGS sequence"/>
</dbReference>
<evidence type="ECO:0000313" key="1">
    <source>
        <dbReference type="EMBL" id="MFB2832908.1"/>
    </source>
</evidence>
<sequence>MIVKCGLANKFLKSIFHAFQLTRQQWRVFHLFCHIYMSDFPIIENEGILLVDSRLVAERLGIEHESFMETIYAYQSQI</sequence>
<reference evidence="1 2" key="1">
    <citation type="submission" date="2024-09" db="EMBL/GenBank/DDBJ databases">
        <title>Floridaenema gen nov. (Aerosakkonemataceae, Aerosakkonematales ord. nov., Cyanobacteria) from benthic tropical and subtropical fresh waters, with the description of four new species.</title>
        <authorList>
            <person name="Moretto J.A."/>
            <person name="Berthold D.E."/>
            <person name="Lefler F.W."/>
            <person name="Huang I.-S."/>
            <person name="Laughinghouse H. IV."/>
        </authorList>
    </citation>
    <scope>NUCLEOTIDE SEQUENCE [LARGE SCALE GENOMIC DNA]</scope>
    <source>
        <strain evidence="1 2">BLCC-F167</strain>
    </source>
</reference>
<comment type="caution">
    <text evidence="1">The sequence shown here is derived from an EMBL/GenBank/DDBJ whole genome shotgun (WGS) entry which is preliminary data.</text>
</comment>
<protein>
    <submittedName>
        <fullName evidence="1">Uncharacterized protein</fullName>
    </submittedName>
</protein>
<keyword evidence="2" id="KW-1185">Reference proteome</keyword>
<dbReference type="EMBL" id="JBHFNT010000004">
    <property type="protein sequence ID" value="MFB2832908.1"/>
    <property type="molecule type" value="Genomic_DNA"/>
</dbReference>
<organism evidence="1 2">
    <name type="scientific">Floridaenema evergladense BLCC-F167</name>
    <dbReference type="NCBI Taxonomy" id="3153639"/>
    <lineage>
        <taxon>Bacteria</taxon>
        <taxon>Bacillati</taxon>
        <taxon>Cyanobacteriota</taxon>
        <taxon>Cyanophyceae</taxon>
        <taxon>Oscillatoriophycideae</taxon>
        <taxon>Aerosakkonematales</taxon>
        <taxon>Aerosakkonemataceae</taxon>
        <taxon>Floridanema</taxon>
        <taxon>Floridanema evergladense</taxon>
    </lineage>
</organism>
<name>A0ABV4WDZ6_9CYAN</name>
<feature type="non-terminal residue" evidence="1">
    <location>
        <position position="78"/>
    </location>
</feature>
<accession>A0ABV4WDZ6</accession>